<name>A0AAU9RKT1_THLAR</name>
<protein>
    <submittedName>
        <fullName evidence="1">Uncharacterized protein</fullName>
    </submittedName>
</protein>
<dbReference type="Gene3D" id="3.40.640.10">
    <property type="entry name" value="Type I PLP-dependent aspartate aminotransferase-like (Major domain)"/>
    <property type="match status" value="1"/>
</dbReference>
<accession>A0AAU9RKT1</accession>
<evidence type="ECO:0000313" key="1">
    <source>
        <dbReference type="EMBL" id="CAH2042837.1"/>
    </source>
</evidence>
<dbReference type="AlphaFoldDB" id="A0AAU9RKT1"/>
<dbReference type="EMBL" id="CAJVSB020000198">
    <property type="protein sequence ID" value="CAH2042837.1"/>
    <property type="molecule type" value="Genomic_DNA"/>
</dbReference>
<sequence length="95" mass="10827">MNWYTGRGIFLDPPTVFMQNGVWKLTIPEVMDSGKVEEKDRFFSLRDELFFKSRDSSDLAGRYSTFISQQLLLASEPSGFTKIGALIIEPGKFII</sequence>
<comment type="caution">
    <text evidence="1">The sequence shown here is derived from an EMBL/GenBank/DDBJ whole genome shotgun (WGS) entry which is preliminary data.</text>
</comment>
<dbReference type="Proteomes" id="UP000836841">
    <property type="component" value="Unassembled WGS sequence"/>
</dbReference>
<gene>
    <name evidence="1" type="ORF">TAV2_LOCUS4807</name>
</gene>
<reference evidence="1 2" key="1">
    <citation type="submission" date="2022-03" db="EMBL/GenBank/DDBJ databases">
        <authorList>
            <person name="Nunn A."/>
            <person name="Chopra R."/>
            <person name="Nunn A."/>
            <person name="Contreras Garrido A."/>
        </authorList>
    </citation>
    <scope>NUCLEOTIDE SEQUENCE [LARGE SCALE GENOMIC DNA]</scope>
</reference>
<proteinExistence type="predicted"/>
<organism evidence="1 2">
    <name type="scientific">Thlaspi arvense</name>
    <name type="common">Field penny-cress</name>
    <dbReference type="NCBI Taxonomy" id="13288"/>
    <lineage>
        <taxon>Eukaryota</taxon>
        <taxon>Viridiplantae</taxon>
        <taxon>Streptophyta</taxon>
        <taxon>Embryophyta</taxon>
        <taxon>Tracheophyta</taxon>
        <taxon>Spermatophyta</taxon>
        <taxon>Magnoliopsida</taxon>
        <taxon>eudicotyledons</taxon>
        <taxon>Gunneridae</taxon>
        <taxon>Pentapetalae</taxon>
        <taxon>rosids</taxon>
        <taxon>malvids</taxon>
        <taxon>Brassicales</taxon>
        <taxon>Brassicaceae</taxon>
        <taxon>Thlaspideae</taxon>
        <taxon>Thlaspi</taxon>
    </lineage>
</organism>
<evidence type="ECO:0000313" key="2">
    <source>
        <dbReference type="Proteomes" id="UP000836841"/>
    </source>
</evidence>
<keyword evidence="2" id="KW-1185">Reference proteome</keyword>
<dbReference type="InterPro" id="IPR015421">
    <property type="entry name" value="PyrdxlP-dep_Trfase_major"/>
</dbReference>